<proteinExistence type="inferred from homology"/>
<dbReference type="RefSeq" id="WP_092596311.1">
    <property type="nucleotide sequence ID" value="NZ_FNFI01000004.1"/>
</dbReference>
<dbReference type="InterPro" id="IPR036388">
    <property type="entry name" value="WH-like_DNA-bd_sf"/>
</dbReference>
<evidence type="ECO:0000256" key="3">
    <source>
        <dbReference type="ARBA" id="ARBA00023125"/>
    </source>
</evidence>
<dbReference type="InterPro" id="IPR036390">
    <property type="entry name" value="WH_DNA-bd_sf"/>
</dbReference>
<keyword evidence="2" id="KW-0805">Transcription regulation</keyword>
<dbReference type="InterPro" id="IPR000847">
    <property type="entry name" value="LysR_HTH_N"/>
</dbReference>
<dbReference type="PANTHER" id="PTHR30126">
    <property type="entry name" value="HTH-TYPE TRANSCRIPTIONAL REGULATOR"/>
    <property type="match status" value="1"/>
</dbReference>
<gene>
    <name evidence="6" type="ORF">SAMN05216187_10483</name>
</gene>
<dbReference type="GO" id="GO:0000976">
    <property type="term" value="F:transcription cis-regulatory region binding"/>
    <property type="evidence" value="ECO:0007669"/>
    <property type="project" value="TreeGrafter"/>
</dbReference>
<dbReference type="FunFam" id="1.10.10.10:FF:000001">
    <property type="entry name" value="LysR family transcriptional regulator"/>
    <property type="match status" value="1"/>
</dbReference>
<dbReference type="SUPFAM" id="SSF46785">
    <property type="entry name" value="Winged helix' DNA-binding domain"/>
    <property type="match status" value="1"/>
</dbReference>
<accession>A0A1G8YFJ3</accession>
<keyword evidence="4" id="KW-0804">Transcription</keyword>
<sequence length="156" mass="17893">MEIRQLMTFKIIAEKGGFTKAADHLGYAQSTVTSHIKALEEEFNQPLFDRVRRQIIVTEIGRKLLPKVNNLIAAYEEVKEVASFNNEAEEKIIISAPEALLIYRFPAVIETFKERYSSVTIEWRHLNPLNIKQEVTNGSANLTFLLGEKLMIQPFK</sequence>
<dbReference type="PROSITE" id="PS50931">
    <property type="entry name" value="HTH_LYSR"/>
    <property type="match status" value="1"/>
</dbReference>
<comment type="similarity">
    <text evidence="1">Belongs to the LysR transcriptional regulatory family.</text>
</comment>
<dbReference type="Proteomes" id="UP000242700">
    <property type="component" value="Unassembled WGS sequence"/>
</dbReference>
<reference evidence="7" key="1">
    <citation type="submission" date="2016-10" db="EMBL/GenBank/DDBJ databases">
        <authorList>
            <person name="Varghese N."/>
            <person name="Submissions S."/>
        </authorList>
    </citation>
    <scope>NUCLEOTIDE SEQUENCE [LARGE SCALE GENOMIC DNA]</scope>
    <source>
        <strain evidence="7">CGMCC 1.8911</strain>
    </source>
</reference>
<protein>
    <submittedName>
        <fullName evidence="6">Regulatory helix-turn-helix protein, lysR family</fullName>
    </submittedName>
</protein>
<dbReference type="STRING" id="586411.SAMN05216187_10483"/>
<evidence type="ECO:0000256" key="2">
    <source>
        <dbReference type="ARBA" id="ARBA00023015"/>
    </source>
</evidence>
<evidence type="ECO:0000259" key="5">
    <source>
        <dbReference type="PROSITE" id="PS50931"/>
    </source>
</evidence>
<evidence type="ECO:0000313" key="6">
    <source>
        <dbReference type="EMBL" id="SDK01164.1"/>
    </source>
</evidence>
<dbReference type="Gene3D" id="3.40.190.10">
    <property type="entry name" value="Periplasmic binding protein-like II"/>
    <property type="match status" value="1"/>
</dbReference>
<dbReference type="Pfam" id="PF00126">
    <property type="entry name" value="HTH_1"/>
    <property type="match status" value="1"/>
</dbReference>
<dbReference type="Gene3D" id="1.10.10.10">
    <property type="entry name" value="Winged helix-like DNA-binding domain superfamily/Winged helix DNA-binding domain"/>
    <property type="match status" value="1"/>
</dbReference>
<dbReference type="EMBL" id="FNFI01000004">
    <property type="protein sequence ID" value="SDK01164.1"/>
    <property type="molecule type" value="Genomic_DNA"/>
</dbReference>
<feature type="domain" description="HTH lysR-type" evidence="5">
    <location>
        <begin position="1"/>
        <end position="58"/>
    </location>
</feature>
<organism evidence="6 7">
    <name type="scientific">Jeotgalicoccus aerolatus</name>
    <dbReference type="NCBI Taxonomy" id="709510"/>
    <lineage>
        <taxon>Bacteria</taxon>
        <taxon>Bacillati</taxon>
        <taxon>Bacillota</taxon>
        <taxon>Bacilli</taxon>
        <taxon>Bacillales</taxon>
        <taxon>Staphylococcaceae</taxon>
        <taxon>Jeotgalicoccus</taxon>
    </lineage>
</organism>
<evidence type="ECO:0000313" key="7">
    <source>
        <dbReference type="Proteomes" id="UP000242700"/>
    </source>
</evidence>
<keyword evidence="3" id="KW-0238">DNA-binding</keyword>
<dbReference type="AlphaFoldDB" id="A0A1G8YFJ3"/>
<dbReference type="PRINTS" id="PR00039">
    <property type="entry name" value="HTHLYSR"/>
</dbReference>
<dbReference type="OrthoDB" id="9785745at2"/>
<evidence type="ECO:0000256" key="1">
    <source>
        <dbReference type="ARBA" id="ARBA00009437"/>
    </source>
</evidence>
<name>A0A1G8YFJ3_9STAP</name>
<dbReference type="GO" id="GO:0003700">
    <property type="term" value="F:DNA-binding transcription factor activity"/>
    <property type="evidence" value="ECO:0007669"/>
    <property type="project" value="InterPro"/>
</dbReference>
<dbReference type="PANTHER" id="PTHR30126:SF100">
    <property type="entry name" value="LYSR-FAMILY TRANSCRIPTIONAL REGULATOR"/>
    <property type="match status" value="1"/>
</dbReference>
<evidence type="ECO:0000256" key="4">
    <source>
        <dbReference type="ARBA" id="ARBA00023163"/>
    </source>
</evidence>